<dbReference type="InterPro" id="IPR027417">
    <property type="entry name" value="P-loop_NTPase"/>
</dbReference>
<dbReference type="InterPro" id="IPR007111">
    <property type="entry name" value="NACHT_NTPase"/>
</dbReference>
<evidence type="ECO:0000259" key="2">
    <source>
        <dbReference type="Pfam" id="PF22727"/>
    </source>
</evidence>
<evidence type="ECO:0000313" key="3">
    <source>
        <dbReference type="EMBL" id="PZO41803.1"/>
    </source>
</evidence>
<dbReference type="Pfam" id="PF22727">
    <property type="entry name" value="NCH2"/>
    <property type="match status" value="1"/>
</dbReference>
<feature type="domain" description="NACHT conflict system C-terminal helical" evidence="2">
    <location>
        <begin position="646"/>
        <end position="731"/>
    </location>
</feature>
<proteinExistence type="predicted"/>
<evidence type="ECO:0000259" key="1">
    <source>
        <dbReference type="Pfam" id="PF05729"/>
    </source>
</evidence>
<keyword evidence="3" id="KW-0808">Transferase</keyword>
<dbReference type="GO" id="GO:0016301">
    <property type="term" value="F:kinase activity"/>
    <property type="evidence" value="ECO:0007669"/>
    <property type="project" value="UniProtKB-KW"/>
</dbReference>
<dbReference type="SUPFAM" id="SSF52540">
    <property type="entry name" value="P-loop containing nucleoside triphosphate hydrolases"/>
    <property type="match status" value="1"/>
</dbReference>
<protein>
    <submittedName>
        <fullName evidence="3">Histidine kinase</fullName>
    </submittedName>
</protein>
<dbReference type="PANTHER" id="PTHR46844:SF1">
    <property type="entry name" value="SLR5058 PROTEIN"/>
    <property type="match status" value="1"/>
</dbReference>
<name>A0A2W4W9S5_9CYAN</name>
<dbReference type="PANTHER" id="PTHR46844">
    <property type="entry name" value="SLR5058 PROTEIN"/>
    <property type="match status" value="1"/>
</dbReference>
<evidence type="ECO:0000313" key="4">
    <source>
        <dbReference type="Proteomes" id="UP000249081"/>
    </source>
</evidence>
<gene>
    <name evidence="3" type="ORF">DCF17_10210</name>
</gene>
<dbReference type="Gene3D" id="3.40.50.300">
    <property type="entry name" value="P-loop containing nucleotide triphosphate hydrolases"/>
    <property type="match status" value="1"/>
</dbReference>
<dbReference type="AlphaFoldDB" id="A0A2W4W9S5"/>
<sequence>MPLIESAIGGVAGTVIDTALKAGGAVANQIKGAYTETQAQQKAFAAAQEYVKRYDQRHCQVKVMPGLMKEPLPLEDIYTAVKLLDEQSIHYFAGLDDLEETYRAKGRRSFGLEESEPRDGIQVASAEQYLMVLGGPGIGKSTFLRKIGLEALRKNGQIERDCIPVLIELKELRDETIDLKQKIAAEFATCGFPEADAFTEASLAQGKLLVLLDGLDEVPTRNLNQVVEHIEKFVDAHSNNAFVASCRTAAYRGSHGTFLKRFTDVTLAEFDDEQIEQFIRRWFRSALDLEAGTADIYWQLLQKDEHKATKELAQTPLLLTFLCLVYDRENLLPTQRSALYGKALDILLSEWAAQKRLEQDPIYKGFHPDLEKVLLAQIAYDSFEQDQLFFLKDDIIRRISEFLADTLDAPKHLDGAAVLRAIERQQGILVERATNIHSFSHLTLQEYLAAFHIKEEGLDAELIAHHLTGRRWREVFLLVTGLQGNKAIEFLKAIETTACTYVAKHPKLITLVQWADTSTIDSLGQFNPLAKRAAAIASAIDIAIDIAIAIDSAIYGAIYSASASASAIAIYSARAIASAIYSAIAIDIDIDIASAIASDIASARAIAIDRASARVSAIDRAIDRARAIDGITSIFMTNPQLADLPSQLKRMSTIVPADEASTEDWQNWANELEALWLEALGLTQADLTFNKEEAEALQNYLYATELLLKCKDAAVRIPKQAWAELEARLLTYPS</sequence>
<dbReference type="Proteomes" id="UP000249081">
    <property type="component" value="Unassembled WGS sequence"/>
</dbReference>
<dbReference type="InterPro" id="IPR054501">
    <property type="entry name" value="NCH2"/>
</dbReference>
<reference evidence="4" key="1">
    <citation type="submission" date="2018-04" db="EMBL/GenBank/DDBJ databases">
        <authorList>
            <person name="Cornet L."/>
        </authorList>
    </citation>
    <scope>NUCLEOTIDE SEQUENCE [LARGE SCALE GENOMIC DNA]</scope>
</reference>
<dbReference type="Pfam" id="PF05729">
    <property type="entry name" value="NACHT"/>
    <property type="match status" value="1"/>
</dbReference>
<accession>A0A2W4W9S5</accession>
<feature type="domain" description="NACHT" evidence="1">
    <location>
        <begin position="129"/>
        <end position="285"/>
    </location>
</feature>
<dbReference type="EMBL" id="QBMN01000059">
    <property type="protein sequence ID" value="PZO41803.1"/>
    <property type="molecule type" value="Genomic_DNA"/>
</dbReference>
<keyword evidence="3" id="KW-0418">Kinase</keyword>
<comment type="caution">
    <text evidence="3">The sequence shown here is derived from an EMBL/GenBank/DDBJ whole genome shotgun (WGS) entry which is preliminary data.</text>
</comment>
<organism evidence="3 4">
    <name type="scientific">Shackletoniella antarctica</name>
    <dbReference type="NCBI Taxonomy" id="268115"/>
    <lineage>
        <taxon>Bacteria</taxon>
        <taxon>Bacillati</taxon>
        <taxon>Cyanobacteriota</taxon>
        <taxon>Cyanophyceae</taxon>
        <taxon>Oculatellales</taxon>
        <taxon>Oculatellaceae</taxon>
        <taxon>Shackletoniella</taxon>
    </lineage>
</organism>
<reference evidence="3 4" key="2">
    <citation type="submission" date="2018-06" db="EMBL/GenBank/DDBJ databases">
        <title>Metagenomic assembly of (sub)arctic Cyanobacteria and their associated microbiome from non-axenic cultures.</title>
        <authorList>
            <person name="Baurain D."/>
        </authorList>
    </citation>
    <scope>NUCLEOTIDE SEQUENCE [LARGE SCALE GENOMIC DNA]</scope>
    <source>
        <strain evidence="3">ULC041bin1</strain>
    </source>
</reference>